<comment type="subcellular location">
    <subcellularLocation>
        <location evidence="1">Cell membrane</location>
        <topology evidence="1">Multi-pass membrane protein</topology>
    </subcellularLocation>
</comment>
<evidence type="ECO:0000256" key="6">
    <source>
        <dbReference type="ARBA" id="ARBA00023180"/>
    </source>
</evidence>
<evidence type="ECO:0000256" key="3">
    <source>
        <dbReference type="ARBA" id="ARBA00022692"/>
    </source>
</evidence>
<dbReference type="PANTHER" id="PTHR48021">
    <property type="match status" value="1"/>
</dbReference>
<dbReference type="PROSITE" id="PS00216">
    <property type="entry name" value="SUGAR_TRANSPORT_1"/>
    <property type="match status" value="2"/>
</dbReference>
<feature type="domain" description="Major facilitator superfamily (MFS) profile" evidence="9">
    <location>
        <begin position="42"/>
        <end position="480"/>
    </location>
</feature>
<keyword evidence="4 8" id="KW-1133">Transmembrane helix</keyword>
<dbReference type="PROSITE" id="PS50850">
    <property type="entry name" value="MFS"/>
    <property type="match status" value="1"/>
</dbReference>
<evidence type="ECO:0000256" key="2">
    <source>
        <dbReference type="ARBA" id="ARBA00022475"/>
    </source>
</evidence>
<evidence type="ECO:0000256" key="4">
    <source>
        <dbReference type="ARBA" id="ARBA00022989"/>
    </source>
</evidence>
<evidence type="ECO:0000313" key="10">
    <source>
        <dbReference type="EMBL" id="KAJ8037217.1"/>
    </source>
</evidence>
<evidence type="ECO:0000256" key="7">
    <source>
        <dbReference type="RuleBase" id="RU003346"/>
    </source>
</evidence>
<evidence type="ECO:0000256" key="1">
    <source>
        <dbReference type="ARBA" id="ARBA00004651"/>
    </source>
</evidence>
<dbReference type="InterPro" id="IPR020846">
    <property type="entry name" value="MFS_dom"/>
</dbReference>
<feature type="transmembrane region" description="Helical" evidence="8">
    <location>
        <begin position="336"/>
        <end position="358"/>
    </location>
</feature>
<dbReference type="EMBL" id="JAIZAY010000008">
    <property type="protein sequence ID" value="KAJ8037217.1"/>
    <property type="molecule type" value="Genomic_DNA"/>
</dbReference>
<dbReference type="Gene3D" id="1.20.1250.20">
    <property type="entry name" value="MFS general substrate transporter like domains"/>
    <property type="match status" value="1"/>
</dbReference>
<dbReference type="InterPro" id="IPR044775">
    <property type="entry name" value="MFS_ERD6/Tret1-like"/>
</dbReference>
<dbReference type="GO" id="GO:0051119">
    <property type="term" value="F:sugar transmembrane transporter activity"/>
    <property type="evidence" value="ECO:0007669"/>
    <property type="project" value="InterPro"/>
</dbReference>
<feature type="transmembrane region" description="Helical" evidence="8">
    <location>
        <begin position="135"/>
        <end position="152"/>
    </location>
</feature>
<organism evidence="10 11">
    <name type="scientific">Holothuria leucospilota</name>
    <name type="common">Black long sea cucumber</name>
    <name type="synonym">Mertensiothuria leucospilota</name>
    <dbReference type="NCBI Taxonomy" id="206669"/>
    <lineage>
        <taxon>Eukaryota</taxon>
        <taxon>Metazoa</taxon>
        <taxon>Echinodermata</taxon>
        <taxon>Eleutherozoa</taxon>
        <taxon>Echinozoa</taxon>
        <taxon>Holothuroidea</taxon>
        <taxon>Aspidochirotacea</taxon>
        <taxon>Aspidochirotida</taxon>
        <taxon>Holothuriidae</taxon>
        <taxon>Holothuria</taxon>
    </lineage>
</organism>
<feature type="transmembrane region" description="Helical" evidence="8">
    <location>
        <begin position="164"/>
        <end position="182"/>
    </location>
</feature>
<name>A0A9Q1C253_HOLLE</name>
<feature type="transmembrane region" description="Helical" evidence="8">
    <location>
        <begin position="387"/>
        <end position="413"/>
    </location>
</feature>
<protein>
    <submittedName>
        <fullName evidence="10">Facilitated trehalose transporter Tret1</fullName>
    </submittedName>
</protein>
<sequence length="509" mass="54968">MTSLGEEICTDGENPVSVNAQAMLIPTPKERATSSSPFLYLAVGASVFGNLIGGYCIGYSSSAIPKMQREGVLQEGTWFGSIINVGAILGGPIAGVLMENIGRKATLMSCAVPFALGWAFIVSFVSLWGLYTGRLLTGIGVGMVTLCSPVYIAEITNPYNRGFLGSFPQLFGTSGILLVFTLGMPLSYVWLAVVPGFLSFLLAVFMLPMPDTPRYLLMKHKRERALSVLRTLRGPTADIENECYEIETSLETSNDDERKLRALFDRNIIWPFVITMALMFFQQFSGINAVMFYAVEIFQSTGSSFSSNISSIILGAVQVASTALAVLLADRLGRKLLLIASGLLMAISSTTFGLYFTLTGASSGNTTVNPYTPTSVHLISFASTSDLAWLSLLSMITYIIGFSVGLGPITLVVMSEIFPTKTRGIASSIAIAFNWTCSFIVTKEFGILEDSVTVQGVFWIFAGICGVGALFVFVFVPETKGKSLEEIEAHFKKRVLQVSSVSDNIPSRL</sequence>
<keyword evidence="2" id="KW-1003">Cell membrane</keyword>
<evidence type="ECO:0000259" key="9">
    <source>
        <dbReference type="PROSITE" id="PS50850"/>
    </source>
</evidence>
<dbReference type="PRINTS" id="PR00171">
    <property type="entry name" value="SUGRTRNSPORT"/>
</dbReference>
<comment type="similarity">
    <text evidence="7">Belongs to the major facilitator superfamily. Sugar transporter (TC 2.A.1.1) family.</text>
</comment>
<keyword evidence="11" id="KW-1185">Reference proteome</keyword>
<dbReference type="InterPro" id="IPR003663">
    <property type="entry name" value="Sugar/inositol_transpt"/>
</dbReference>
<dbReference type="InterPro" id="IPR050549">
    <property type="entry name" value="MFS_Trehalose_Transporter"/>
</dbReference>
<feature type="transmembrane region" description="Helical" evidence="8">
    <location>
        <begin position="78"/>
        <end position="98"/>
    </location>
</feature>
<evidence type="ECO:0000256" key="5">
    <source>
        <dbReference type="ARBA" id="ARBA00023136"/>
    </source>
</evidence>
<dbReference type="CDD" id="cd17358">
    <property type="entry name" value="MFS_GLUT6_8_Class3_like"/>
    <property type="match status" value="1"/>
</dbReference>
<accession>A0A9Q1C253</accession>
<feature type="transmembrane region" description="Helical" evidence="8">
    <location>
        <begin position="110"/>
        <end position="129"/>
    </location>
</feature>
<dbReference type="AlphaFoldDB" id="A0A9Q1C253"/>
<comment type="caution">
    <text evidence="10">The sequence shown here is derived from an EMBL/GenBank/DDBJ whole genome shotgun (WGS) entry which is preliminary data.</text>
</comment>
<feature type="transmembrane region" description="Helical" evidence="8">
    <location>
        <begin position="268"/>
        <end position="295"/>
    </location>
</feature>
<dbReference type="InterPro" id="IPR036259">
    <property type="entry name" value="MFS_trans_sf"/>
</dbReference>
<keyword evidence="6" id="KW-0325">Glycoprotein</keyword>
<feature type="transmembrane region" description="Helical" evidence="8">
    <location>
        <begin position="307"/>
        <end position="329"/>
    </location>
</feature>
<dbReference type="SUPFAM" id="SSF103473">
    <property type="entry name" value="MFS general substrate transporter"/>
    <property type="match status" value="1"/>
</dbReference>
<reference evidence="10" key="1">
    <citation type="submission" date="2021-10" db="EMBL/GenBank/DDBJ databases">
        <title>Tropical sea cucumber genome reveals ecological adaptation and Cuvierian tubules defense mechanism.</title>
        <authorList>
            <person name="Chen T."/>
        </authorList>
    </citation>
    <scope>NUCLEOTIDE SEQUENCE</scope>
    <source>
        <strain evidence="10">Nanhai2018</strain>
        <tissue evidence="10">Muscle</tissue>
    </source>
</reference>
<feature type="transmembrane region" description="Helical" evidence="8">
    <location>
        <begin position="188"/>
        <end position="209"/>
    </location>
</feature>
<dbReference type="InterPro" id="IPR005829">
    <property type="entry name" value="Sugar_transporter_CS"/>
</dbReference>
<dbReference type="FunFam" id="1.20.1250.20:FF:000055">
    <property type="entry name" value="Facilitated trehalose transporter Tret1-2 homolog"/>
    <property type="match status" value="1"/>
</dbReference>
<feature type="transmembrane region" description="Helical" evidence="8">
    <location>
        <begin position="425"/>
        <end position="442"/>
    </location>
</feature>
<keyword evidence="5 8" id="KW-0472">Membrane</keyword>
<dbReference type="PROSITE" id="PS00217">
    <property type="entry name" value="SUGAR_TRANSPORT_2"/>
    <property type="match status" value="1"/>
</dbReference>
<dbReference type="PANTHER" id="PTHR48021:SF1">
    <property type="entry name" value="GH07001P-RELATED"/>
    <property type="match status" value="1"/>
</dbReference>
<dbReference type="NCBIfam" id="TIGR00879">
    <property type="entry name" value="SP"/>
    <property type="match status" value="1"/>
</dbReference>
<proteinExistence type="inferred from homology"/>
<keyword evidence="7" id="KW-0813">Transport</keyword>
<dbReference type="OrthoDB" id="6612291at2759"/>
<evidence type="ECO:0000256" key="8">
    <source>
        <dbReference type="SAM" id="Phobius"/>
    </source>
</evidence>
<dbReference type="InterPro" id="IPR005828">
    <property type="entry name" value="MFS_sugar_transport-like"/>
</dbReference>
<dbReference type="GO" id="GO:0005886">
    <property type="term" value="C:plasma membrane"/>
    <property type="evidence" value="ECO:0007669"/>
    <property type="project" value="UniProtKB-SubCell"/>
</dbReference>
<dbReference type="Pfam" id="PF00083">
    <property type="entry name" value="Sugar_tr"/>
    <property type="match status" value="1"/>
</dbReference>
<dbReference type="Proteomes" id="UP001152320">
    <property type="component" value="Chromosome 8"/>
</dbReference>
<keyword evidence="3 8" id="KW-0812">Transmembrane</keyword>
<gene>
    <name evidence="10" type="ORF">HOLleu_17980</name>
</gene>
<feature type="transmembrane region" description="Helical" evidence="8">
    <location>
        <begin position="454"/>
        <end position="476"/>
    </location>
</feature>
<feature type="transmembrane region" description="Helical" evidence="8">
    <location>
        <begin position="38"/>
        <end position="58"/>
    </location>
</feature>
<evidence type="ECO:0000313" key="11">
    <source>
        <dbReference type="Proteomes" id="UP001152320"/>
    </source>
</evidence>